<keyword evidence="12" id="KW-1185">Reference proteome</keyword>
<dbReference type="RefSeq" id="WP_011752810.1">
    <property type="nucleotide sequence ID" value="NC_008698.1"/>
</dbReference>
<accession>A1RZB5</accession>
<comment type="pathway">
    <text evidence="1">Pyrimidine metabolism; UMP biosynthesis via de novo pathway; UMP from orotate: step 2/2.</text>
</comment>
<evidence type="ECO:0000256" key="4">
    <source>
        <dbReference type="ARBA" id="ARBA00022793"/>
    </source>
</evidence>
<dbReference type="OrthoDB" id="94124at2157"/>
<dbReference type="KEGG" id="tpe:Tpen_1147"/>
<organism evidence="11 12">
    <name type="scientific">Thermofilum pendens (strain DSM 2475 / Hrk 5)</name>
    <dbReference type="NCBI Taxonomy" id="368408"/>
    <lineage>
        <taxon>Archaea</taxon>
        <taxon>Thermoproteota</taxon>
        <taxon>Thermoprotei</taxon>
        <taxon>Thermofilales</taxon>
        <taxon>Thermofilaceae</taxon>
        <taxon>Thermofilum</taxon>
    </lineage>
</organism>
<dbReference type="CDD" id="cd04725">
    <property type="entry name" value="OMP_decarboxylase_like"/>
    <property type="match status" value="1"/>
</dbReference>
<dbReference type="Proteomes" id="UP000000641">
    <property type="component" value="Chromosome"/>
</dbReference>
<dbReference type="HOGENOM" id="CLU_067069_2_0_2"/>
<dbReference type="SUPFAM" id="SSF51366">
    <property type="entry name" value="Ribulose-phoshate binding barrel"/>
    <property type="match status" value="1"/>
</dbReference>
<dbReference type="GeneID" id="4600953"/>
<evidence type="ECO:0000256" key="7">
    <source>
        <dbReference type="ARBA" id="ARBA00033428"/>
    </source>
</evidence>
<dbReference type="InterPro" id="IPR013785">
    <property type="entry name" value="Aldolase_TIM"/>
</dbReference>
<dbReference type="InterPro" id="IPR014732">
    <property type="entry name" value="OMPdecase"/>
</dbReference>
<feature type="binding site" evidence="9">
    <location>
        <position position="45"/>
    </location>
    <ligand>
        <name>substrate</name>
    </ligand>
</feature>
<evidence type="ECO:0000256" key="3">
    <source>
        <dbReference type="ARBA" id="ARBA00021923"/>
    </source>
</evidence>
<feature type="binding site" evidence="9">
    <location>
        <position position="128"/>
    </location>
    <ligand>
        <name>substrate</name>
    </ligand>
</feature>
<reference evidence="12" key="1">
    <citation type="journal article" date="2008" name="J. Bacteriol.">
        <title>Genome sequence of Thermofilum pendens reveals an exceptional loss of biosynthetic pathways without genome reduction.</title>
        <authorList>
            <person name="Anderson I."/>
            <person name="Rodriguez J."/>
            <person name="Susanti D."/>
            <person name="Porat I."/>
            <person name="Reich C."/>
            <person name="Ulrich L.E."/>
            <person name="Elkins J.G."/>
            <person name="Mavromatis K."/>
            <person name="Lykidis A."/>
            <person name="Kim E."/>
            <person name="Thompson L.S."/>
            <person name="Nolan M."/>
            <person name="Land M."/>
            <person name="Copeland A."/>
            <person name="Lapidus A."/>
            <person name="Lucas S."/>
            <person name="Detter C."/>
            <person name="Zhulin I.B."/>
            <person name="Olsen G.J."/>
            <person name="Whitman W."/>
            <person name="Mukhopadhyay B."/>
            <person name="Bristow J."/>
            <person name="Kyrpides N."/>
        </authorList>
    </citation>
    <scope>NUCLEOTIDE SEQUENCE [LARGE SCALE GENOMIC DNA]</scope>
    <source>
        <strain evidence="12">DSM 2475 / Hrk 5</strain>
    </source>
</reference>
<evidence type="ECO:0000256" key="8">
    <source>
        <dbReference type="PIRSR" id="PIRSR614732-1"/>
    </source>
</evidence>
<dbReference type="GO" id="GO:0044205">
    <property type="term" value="P:'de novo' UMP biosynthetic process"/>
    <property type="evidence" value="ECO:0007669"/>
    <property type="project" value="UniProtKB-UniPathway"/>
</dbReference>
<dbReference type="Pfam" id="PF00215">
    <property type="entry name" value="OMPdecase"/>
    <property type="match status" value="1"/>
</dbReference>
<dbReference type="InterPro" id="IPR001754">
    <property type="entry name" value="OMPdeCOase_dom"/>
</dbReference>
<dbReference type="STRING" id="368408.Tpen_1147"/>
<dbReference type="EC" id="4.1.1.23" evidence="2"/>
<dbReference type="UniPathway" id="UPA00070">
    <property type="reaction ID" value="UER00120"/>
</dbReference>
<evidence type="ECO:0000256" key="5">
    <source>
        <dbReference type="ARBA" id="ARBA00022975"/>
    </source>
</evidence>
<dbReference type="EMBL" id="CP000505">
    <property type="protein sequence ID" value="ABL78545.1"/>
    <property type="molecule type" value="Genomic_DNA"/>
</dbReference>
<dbReference type="GO" id="GO:0004590">
    <property type="term" value="F:orotidine-5'-phosphate decarboxylase activity"/>
    <property type="evidence" value="ECO:0007669"/>
    <property type="project" value="UniProtKB-EC"/>
</dbReference>
<evidence type="ECO:0000256" key="6">
    <source>
        <dbReference type="ARBA" id="ARBA00023239"/>
    </source>
</evidence>
<dbReference type="eggNOG" id="arCOG00081">
    <property type="taxonomic scope" value="Archaea"/>
</dbReference>
<evidence type="ECO:0000256" key="9">
    <source>
        <dbReference type="PIRSR" id="PIRSR614732-2"/>
    </source>
</evidence>
<keyword evidence="4" id="KW-0210">Decarboxylase</keyword>
<proteinExistence type="predicted"/>
<dbReference type="EnsemblBacteria" id="ABL78545">
    <property type="protein sequence ID" value="ABL78545"/>
    <property type="gene ID" value="Tpen_1147"/>
</dbReference>
<dbReference type="AlphaFoldDB" id="A1RZB5"/>
<dbReference type="SMART" id="SM00934">
    <property type="entry name" value="OMPdecase"/>
    <property type="match status" value="1"/>
</dbReference>
<feature type="active site" description="For OMPdecase activity" evidence="8">
    <location>
        <position position="77"/>
    </location>
</feature>
<feature type="binding site" evidence="9">
    <location>
        <position position="203"/>
    </location>
    <ligand>
        <name>substrate</name>
    </ligand>
</feature>
<evidence type="ECO:0000313" key="11">
    <source>
        <dbReference type="EMBL" id="ABL78545.1"/>
    </source>
</evidence>
<protein>
    <recommendedName>
        <fullName evidence="3">Orotidine 5'-phosphate decarboxylase</fullName>
        <ecNumber evidence="2">4.1.1.23</ecNumber>
    </recommendedName>
    <alternativeName>
        <fullName evidence="7">OMP decarboxylase</fullName>
    </alternativeName>
</protein>
<keyword evidence="5" id="KW-0665">Pyrimidine biosynthesis</keyword>
<dbReference type="PANTHER" id="PTHR32119">
    <property type="entry name" value="OROTIDINE 5'-PHOSPHATE DECARBOXYLASE"/>
    <property type="match status" value="1"/>
</dbReference>
<sequence>MRDLLGLAERKKSRLILALDFVSGDPAVFADRLLAALEPLVVGVKVGLPLALRMGFRGVCELVERYGSGYYFLADFKLADIPDVVREELALLSEAGFDGSIVHLFPMGLEEALSGVRGHDVFGLVAMSHAGSRLLDEHFEDLLRYASRLGIRGVVAPATKPGLVARARAFLPEDYLILSPGVGAQGAEPGSALRHGATFEIVGRSITASEDYYGAAERVVESQRRVIGE</sequence>
<keyword evidence="6 11" id="KW-0456">Lyase</keyword>
<dbReference type="InterPro" id="IPR011060">
    <property type="entry name" value="RibuloseP-bd_barrel"/>
</dbReference>
<evidence type="ECO:0000313" key="12">
    <source>
        <dbReference type="Proteomes" id="UP000000641"/>
    </source>
</evidence>
<feature type="binding site" evidence="9">
    <location>
        <position position="20"/>
    </location>
    <ligand>
        <name>substrate</name>
    </ligand>
</feature>
<feature type="active site" description="For OMPdecase activity" evidence="8">
    <location>
        <position position="75"/>
    </location>
</feature>
<name>A1RZB5_THEPD</name>
<dbReference type="Gene3D" id="3.20.20.70">
    <property type="entry name" value="Aldolase class I"/>
    <property type="match status" value="1"/>
</dbReference>
<dbReference type="GO" id="GO:0005829">
    <property type="term" value="C:cytosol"/>
    <property type="evidence" value="ECO:0007669"/>
    <property type="project" value="TreeGrafter"/>
</dbReference>
<feature type="binding site" evidence="9">
    <location>
        <position position="204"/>
    </location>
    <ligand>
        <name>substrate</name>
    </ligand>
</feature>
<gene>
    <name evidence="11" type="ordered locus">Tpen_1147</name>
</gene>
<dbReference type="GO" id="GO:0006207">
    <property type="term" value="P:'de novo' pyrimidine nucleobase biosynthetic process"/>
    <property type="evidence" value="ECO:0007669"/>
    <property type="project" value="InterPro"/>
</dbReference>
<feature type="active site" description="For OMPdecase activity" evidence="8">
    <location>
        <position position="80"/>
    </location>
</feature>
<evidence type="ECO:0000259" key="10">
    <source>
        <dbReference type="SMART" id="SM00934"/>
    </source>
</evidence>
<dbReference type="PANTHER" id="PTHR32119:SF2">
    <property type="entry name" value="OROTIDINE 5'-PHOSPHATE DECARBOXYLASE"/>
    <property type="match status" value="1"/>
</dbReference>
<feature type="domain" description="Orotidine 5'-phosphate decarboxylase" evidence="10">
    <location>
        <begin position="14"/>
        <end position="219"/>
    </location>
</feature>
<evidence type="ECO:0000256" key="2">
    <source>
        <dbReference type="ARBA" id="ARBA00012321"/>
    </source>
</evidence>
<evidence type="ECO:0000256" key="1">
    <source>
        <dbReference type="ARBA" id="ARBA00004861"/>
    </source>
</evidence>